<feature type="domain" description="Rho-GAP" evidence="1">
    <location>
        <begin position="158"/>
        <end position="363"/>
    </location>
</feature>
<comment type="caution">
    <text evidence="2">The sequence shown here is derived from an EMBL/GenBank/DDBJ whole genome shotgun (WGS) entry which is preliminary data.</text>
</comment>
<dbReference type="SUPFAM" id="SSF48350">
    <property type="entry name" value="GTPase activation domain, GAP"/>
    <property type="match status" value="1"/>
</dbReference>
<sequence>MGRLSIFSWDGADNVDAFQKWNDREYRKSSLKVKKSPNILSKRCKPKNDPEMMLNALFRPSVILLDPLPEPPSGRNPYQRCINPLWQRPITQMGIRITAMGEVKDFPEHDLPPDQLGQQMSMLIQRKESEKIEPDGTHSRKTSKKRAIRQERFWLGDLQLCDFRPLEPPYVPYMVRMLVVKIEESCATESWAPVYESTKGLRKEGKENAMRLIKEFRNVKNLQKLIDPMPLPIRIATLRAFLDAFSSKPLHMSKAVVKRLVKKPLYDQFLRANAEVKSIIRQIVLPQTRTNLDTLAFLMVHLIHALEAASNPLATRAKLSEIYGPLLISFSERPVIMDRDVSPNKTEECVLMELILDVCDKVFWDDLTMLTVDHAFSLEIKRVSRTKRKPLATAVIPLPSADAINKIWSEFVNKSPSGHRAIRPTAEILREVGRYRTNPEWVVKHLPDPEERHWSSECLDPPTRESL</sequence>
<evidence type="ECO:0000259" key="1">
    <source>
        <dbReference type="PROSITE" id="PS50238"/>
    </source>
</evidence>
<evidence type="ECO:0000313" key="3">
    <source>
        <dbReference type="Proteomes" id="UP001497525"/>
    </source>
</evidence>
<protein>
    <recommendedName>
        <fullName evidence="1">Rho-GAP domain-containing protein</fullName>
    </recommendedName>
</protein>
<dbReference type="EMBL" id="CAXLJL010000123">
    <property type="protein sequence ID" value="CAL5132200.1"/>
    <property type="molecule type" value="Genomic_DNA"/>
</dbReference>
<dbReference type="AlphaFoldDB" id="A0AAV2T4S5"/>
<dbReference type="Gene3D" id="1.10.555.10">
    <property type="entry name" value="Rho GTPase activation protein"/>
    <property type="match status" value="1"/>
</dbReference>
<organism evidence="2 3">
    <name type="scientific">Calicophoron daubneyi</name>
    <name type="common">Rumen fluke</name>
    <name type="synonym">Paramphistomum daubneyi</name>
    <dbReference type="NCBI Taxonomy" id="300641"/>
    <lineage>
        <taxon>Eukaryota</taxon>
        <taxon>Metazoa</taxon>
        <taxon>Spiralia</taxon>
        <taxon>Lophotrochozoa</taxon>
        <taxon>Platyhelminthes</taxon>
        <taxon>Trematoda</taxon>
        <taxon>Digenea</taxon>
        <taxon>Plagiorchiida</taxon>
        <taxon>Pronocephalata</taxon>
        <taxon>Paramphistomoidea</taxon>
        <taxon>Paramphistomidae</taxon>
        <taxon>Calicophoron</taxon>
    </lineage>
</organism>
<reference evidence="2" key="1">
    <citation type="submission" date="2024-06" db="EMBL/GenBank/DDBJ databases">
        <authorList>
            <person name="Liu X."/>
            <person name="Lenzi L."/>
            <person name="Haldenby T S."/>
            <person name="Uol C."/>
        </authorList>
    </citation>
    <scope>NUCLEOTIDE SEQUENCE</scope>
</reference>
<dbReference type="InterPro" id="IPR000198">
    <property type="entry name" value="RhoGAP_dom"/>
</dbReference>
<dbReference type="PROSITE" id="PS50238">
    <property type="entry name" value="RHOGAP"/>
    <property type="match status" value="1"/>
</dbReference>
<dbReference type="InterPro" id="IPR008936">
    <property type="entry name" value="Rho_GTPase_activation_prot"/>
</dbReference>
<proteinExistence type="predicted"/>
<dbReference type="Proteomes" id="UP001497525">
    <property type="component" value="Unassembled WGS sequence"/>
</dbReference>
<evidence type="ECO:0000313" key="2">
    <source>
        <dbReference type="EMBL" id="CAL5132200.1"/>
    </source>
</evidence>
<dbReference type="GO" id="GO:0007165">
    <property type="term" value="P:signal transduction"/>
    <property type="evidence" value="ECO:0007669"/>
    <property type="project" value="InterPro"/>
</dbReference>
<name>A0AAV2T4S5_CALDB</name>
<gene>
    <name evidence="2" type="ORF">CDAUBV1_LOCUS5044</name>
</gene>
<accession>A0AAV2T4S5</accession>